<dbReference type="Pfam" id="PF00072">
    <property type="entry name" value="Response_reg"/>
    <property type="match status" value="1"/>
</dbReference>
<feature type="domain" description="PAS" evidence="7">
    <location>
        <begin position="399"/>
        <end position="443"/>
    </location>
</feature>
<organism evidence="8 9">
    <name type="scientific">Mesoterricola sediminis</name>
    <dbReference type="NCBI Taxonomy" id="2927980"/>
    <lineage>
        <taxon>Bacteria</taxon>
        <taxon>Pseudomonadati</taxon>
        <taxon>Acidobacteriota</taxon>
        <taxon>Holophagae</taxon>
        <taxon>Holophagales</taxon>
        <taxon>Holophagaceae</taxon>
        <taxon>Mesoterricola</taxon>
    </lineage>
</organism>
<dbReference type="InterPro" id="IPR003594">
    <property type="entry name" value="HATPase_dom"/>
</dbReference>
<gene>
    <name evidence="8" type="ORF">METESE_29350</name>
</gene>
<dbReference type="SUPFAM" id="SSF47384">
    <property type="entry name" value="Homodimeric domain of signal transducing histidine kinase"/>
    <property type="match status" value="1"/>
</dbReference>
<dbReference type="CDD" id="cd00082">
    <property type="entry name" value="HisKA"/>
    <property type="match status" value="1"/>
</dbReference>
<keyword evidence="9" id="KW-1185">Reference proteome</keyword>
<dbReference type="KEGG" id="msea:METESE_29350"/>
<dbReference type="Proteomes" id="UP001228113">
    <property type="component" value="Chromosome"/>
</dbReference>
<dbReference type="RefSeq" id="WP_316410492.1">
    <property type="nucleotide sequence ID" value="NZ_AP027081.1"/>
</dbReference>
<dbReference type="InterPro" id="IPR000014">
    <property type="entry name" value="PAS"/>
</dbReference>
<dbReference type="PROSITE" id="PS50112">
    <property type="entry name" value="PAS"/>
    <property type="match status" value="1"/>
</dbReference>
<dbReference type="PROSITE" id="PS50110">
    <property type="entry name" value="RESPONSE_REGULATORY"/>
    <property type="match status" value="1"/>
</dbReference>
<dbReference type="CDD" id="cd00156">
    <property type="entry name" value="REC"/>
    <property type="match status" value="1"/>
</dbReference>
<dbReference type="InterPro" id="IPR001789">
    <property type="entry name" value="Sig_transdc_resp-reg_receiver"/>
</dbReference>
<proteinExistence type="predicted"/>
<dbReference type="SMART" id="SM00091">
    <property type="entry name" value="PAS"/>
    <property type="match status" value="2"/>
</dbReference>
<dbReference type="SUPFAM" id="SSF52172">
    <property type="entry name" value="CheY-like"/>
    <property type="match status" value="1"/>
</dbReference>
<evidence type="ECO:0000313" key="9">
    <source>
        <dbReference type="Proteomes" id="UP001228113"/>
    </source>
</evidence>
<dbReference type="Pfam" id="PF02518">
    <property type="entry name" value="HATPase_c"/>
    <property type="match status" value="1"/>
</dbReference>
<evidence type="ECO:0000256" key="3">
    <source>
        <dbReference type="ARBA" id="ARBA00022553"/>
    </source>
</evidence>
<dbReference type="NCBIfam" id="TIGR00229">
    <property type="entry name" value="sensory_box"/>
    <property type="match status" value="2"/>
</dbReference>
<dbReference type="SMART" id="SM00388">
    <property type="entry name" value="HisKA"/>
    <property type="match status" value="1"/>
</dbReference>
<comment type="catalytic activity">
    <reaction evidence="1">
        <text>ATP + protein L-histidine = ADP + protein N-phospho-L-histidine.</text>
        <dbReference type="EC" id="2.7.13.3"/>
    </reaction>
</comment>
<protein>
    <recommendedName>
        <fullName evidence="2">histidine kinase</fullName>
        <ecNumber evidence="2">2.7.13.3</ecNumber>
    </recommendedName>
</protein>
<sequence>MVSRERAGPGFRSRKPGALLCLVGLLVLGLASWVRAGAEARPEPERAPQILVLLGDANGAPFSELFSRAFFSEFIGAGGTLRSVRVEYLDLLHVVDRPARERLVALLRMKYANQRFALVVALNPAATGFALGEGAFLAGNAPLIALYPGFPLPERPEGRLGLIGSSFDYGGTLRLALGLRPGAREVLLVTGSSAQDRMYEAQAWEALAPWAGKLAITSTRGLAFPEILARVAGAGEGTLVLYSTIFEDGAGSGFVPKEAAAKVVAQTRQPVFGTFEPLLGTGVVGGSMLSVTESAHQIARIALGALRGEAPLPGKEPVVRFPNRPIPLFDWPAFEGHGLDPDRLPRGAVLLRRPPSPWAQYKVQILSIAAIMAVLAGSTLGLAVQNRRRRAAERVAVEQRRWVQVLIDTAPEAIAVYDADLGRYVDVNPAAEAIFGCGRGELLQLGPADFFSEPIPGCQDVSESIRKLTDRALAGEVFSYPRDVRSRDGRLIPCQVHLTSLPTQDRRLLRVSYVSLSDLRRAEEELRSSQASLRALFENTADSIWSVDLAYRFRTFNQALVERLRRRFDVEIAPGMGPADFQPADQAAVWIGFYERVLREGAFRQEFMEPNGGGRLELSFNPIRQDGAIVGISVFSKDITEQKRLREQLNQAQKMEAVGQLAGGIAHDFNNALAGIMSAAEVLRGLDVSPAQRLAFADMILVGAERAGALTKKLLAFSRKAETAHVPVDVAAVVNDTAAILGRTLDKRIRVHVDNRAESARVLGDDALLQNAFLNMGINAGHAMPEGGVLTFRLEAVTLDEISCANAPFDLVPGPHLQVSVEDTGCGMSPEVQARIFEPFFTTRRQGEGTGLGLSAVYGTVLDHHGAIQVYSEPGKGTVFHLYLPLATGAGALQVPEPPLERGWGTILLVDDEAFVRLTGKALLERLGYTVLTAEDGTTGLAAFEGRRDEIRLVILDMIMPVMGGRDILRRIRALDPGLPVLICSGFSREGELAQIREEGAFAFLQKPFRQAELAAAVAAALRGGTSSP</sequence>
<evidence type="ECO:0000259" key="6">
    <source>
        <dbReference type="PROSITE" id="PS50110"/>
    </source>
</evidence>
<evidence type="ECO:0000256" key="2">
    <source>
        <dbReference type="ARBA" id="ARBA00012438"/>
    </source>
</evidence>
<dbReference type="Pfam" id="PF08448">
    <property type="entry name" value="PAS_4"/>
    <property type="match status" value="2"/>
</dbReference>
<dbReference type="PRINTS" id="PR00344">
    <property type="entry name" value="BCTRLSENSOR"/>
</dbReference>
<dbReference type="InterPro" id="IPR003661">
    <property type="entry name" value="HisK_dim/P_dom"/>
</dbReference>
<dbReference type="Pfam" id="PF00512">
    <property type="entry name" value="HisKA"/>
    <property type="match status" value="1"/>
</dbReference>
<dbReference type="SUPFAM" id="SSF55785">
    <property type="entry name" value="PYP-like sensor domain (PAS domain)"/>
    <property type="match status" value="2"/>
</dbReference>
<evidence type="ECO:0000256" key="1">
    <source>
        <dbReference type="ARBA" id="ARBA00000085"/>
    </source>
</evidence>
<dbReference type="SMART" id="SM00387">
    <property type="entry name" value="HATPase_c"/>
    <property type="match status" value="1"/>
</dbReference>
<reference evidence="8" key="1">
    <citation type="journal article" date="2023" name="Int. J. Syst. Evol. Microbiol.">
        <title>Mesoterricola silvestris gen. nov., sp. nov., Mesoterricola sediminis sp. nov., Geothrix oryzae sp. nov., Geothrix edaphica sp. nov., Geothrix rubra sp. nov., and Geothrix limicola sp. nov., six novel members of Acidobacteriota isolated from soils.</title>
        <authorList>
            <person name="Itoh H."/>
            <person name="Sugisawa Y."/>
            <person name="Mise K."/>
            <person name="Xu Z."/>
            <person name="Kuniyasu M."/>
            <person name="Ushijima N."/>
            <person name="Kawano K."/>
            <person name="Kobayashi E."/>
            <person name="Shiratori Y."/>
            <person name="Masuda Y."/>
            <person name="Senoo K."/>
        </authorList>
    </citation>
    <scope>NUCLEOTIDE SEQUENCE</scope>
    <source>
        <strain evidence="8">W786</strain>
    </source>
</reference>
<dbReference type="PANTHER" id="PTHR43065">
    <property type="entry name" value="SENSOR HISTIDINE KINASE"/>
    <property type="match status" value="1"/>
</dbReference>
<dbReference type="InterPro" id="IPR035965">
    <property type="entry name" value="PAS-like_dom_sf"/>
</dbReference>
<evidence type="ECO:0000256" key="4">
    <source>
        <dbReference type="PROSITE-ProRule" id="PRU00169"/>
    </source>
</evidence>
<dbReference type="SMART" id="SM00448">
    <property type="entry name" value="REC"/>
    <property type="match status" value="1"/>
</dbReference>
<dbReference type="InterPro" id="IPR036097">
    <property type="entry name" value="HisK_dim/P_sf"/>
</dbReference>
<feature type="modified residue" description="4-aspartylphosphate" evidence="4">
    <location>
        <position position="957"/>
    </location>
</feature>
<dbReference type="PANTHER" id="PTHR43065:SF42">
    <property type="entry name" value="TWO-COMPONENT SENSOR PPRA"/>
    <property type="match status" value="1"/>
</dbReference>
<dbReference type="Gene3D" id="3.30.450.20">
    <property type="entry name" value="PAS domain"/>
    <property type="match status" value="2"/>
</dbReference>
<dbReference type="Gene3D" id="3.30.565.10">
    <property type="entry name" value="Histidine kinase-like ATPase, C-terminal domain"/>
    <property type="match status" value="1"/>
</dbReference>
<feature type="domain" description="Response regulatory" evidence="6">
    <location>
        <begin position="906"/>
        <end position="1022"/>
    </location>
</feature>
<dbReference type="InterPro" id="IPR036890">
    <property type="entry name" value="HATPase_C_sf"/>
</dbReference>
<name>A0AA48KF55_9BACT</name>
<evidence type="ECO:0000259" key="7">
    <source>
        <dbReference type="PROSITE" id="PS50112"/>
    </source>
</evidence>
<dbReference type="EC" id="2.7.13.3" evidence="2"/>
<dbReference type="Gene3D" id="1.10.287.130">
    <property type="match status" value="1"/>
</dbReference>
<feature type="domain" description="Histidine kinase" evidence="5">
    <location>
        <begin position="664"/>
        <end position="888"/>
    </location>
</feature>
<dbReference type="EMBL" id="AP027081">
    <property type="protein sequence ID" value="BDU77977.1"/>
    <property type="molecule type" value="Genomic_DNA"/>
</dbReference>
<dbReference type="InterPro" id="IPR011006">
    <property type="entry name" value="CheY-like_superfamily"/>
</dbReference>
<dbReference type="GO" id="GO:0000155">
    <property type="term" value="F:phosphorelay sensor kinase activity"/>
    <property type="evidence" value="ECO:0007669"/>
    <property type="project" value="InterPro"/>
</dbReference>
<dbReference type="InterPro" id="IPR005467">
    <property type="entry name" value="His_kinase_dom"/>
</dbReference>
<dbReference type="AlphaFoldDB" id="A0AA48KF55"/>
<dbReference type="InterPro" id="IPR004358">
    <property type="entry name" value="Sig_transdc_His_kin-like_C"/>
</dbReference>
<dbReference type="CDD" id="cd00130">
    <property type="entry name" value="PAS"/>
    <property type="match status" value="1"/>
</dbReference>
<keyword evidence="3 4" id="KW-0597">Phosphoprotein</keyword>
<dbReference type="Gene3D" id="3.40.50.2300">
    <property type="match status" value="1"/>
</dbReference>
<evidence type="ECO:0000313" key="8">
    <source>
        <dbReference type="EMBL" id="BDU77977.1"/>
    </source>
</evidence>
<dbReference type="PROSITE" id="PS50109">
    <property type="entry name" value="HIS_KIN"/>
    <property type="match status" value="1"/>
</dbReference>
<dbReference type="InterPro" id="IPR013656">
    <property type="entry name" value="PAS_4"/>
</dbReference>
<evidence type="ECO:0000259" key="5">
    <source>
        <dbReference type="PROSITE" id="PS50109"/>
    </source>
</evidence>
<dbReference type="SUPFAM" id="SSF55874">
    <property type="entry name" value="ATPase domain of HSP90 chaperone/DNA topoisomerase II/histidine kinase"/>
    <property type="match status" value="1"/>
</dbReference>
<accession>A0AA48KF55</accession>